<organism evidence="1 2">
    <name type="scientific">Staurois parvus</name>
    <dbReference type="NCBI Taxonomy" id="386267"/>
    <lineage>
        <taxon>Eukaryota</taxon>
        <taxon>Metazoa</taxon>
        <taxon>Chordata</taxon>
        <taxon>Craniata</taxon>
        <taxon>Vertebrata</taxon>
        <taxon>Euteleostomi</taxon>
        <taxon>Amphibia</taxon>
        <taxon>Batrachia</taxon>
        <taxon>Anura</taxon>
        <taxon>Neobatrachia</taxon>
        <taxon>Ranoidea</taxon>
        <taxon>Ranidae</taxon>
        <taxon>Staurois</taxon>
    </lineage>
</organism>
<keyword evidence="2" id="KW-1185">Reference proteome</keyword>
<accession>A0ABN9FEA9</accession>
<dbReference type="Proteomes" id="UP001162483">
    <property type="component" value="Unassembled WGS sequence"/>
</dbReference>
<protein>
    <submittedName>
        <fullName evidence="1">Uncharacterized protein</fullName>
    </submittedName>
</protein>
<dbReference type="InterPro" id="IPR013893">
    <property type="entry name" value="RNase_P_Rpp40"/>
</dbReference>
<evidence type="ECO:0000313" key="2">
    <source>
        <dbReference type="Proteomes" id="UP001162483"/>
    </source>
</evidence>
<proteinExistence type="predicted"/>
<dbReference type="PANTHER" id="PTHR15396:SF1">
    <property type="entry name" value="RIBONUCLEASE P PROTEIN SUBUNIT P40"/>
    <property type="match status" value="1"/>
</dbReference>
<comment type="caution">
    <text evidence="1">The sequence shown here is derived from an EMBL/GenBank/DDBJ whole genome shotgun (WGS) entry which is preliminary data.</text>
</comment>
<dbReference type="PANTHER" id="PTHR15396">
    <property type="entry name" value="RIBONUCLEASE P PROTEIN SUBUNIT P40"/>
    <property type="match status" value="1"/>
</dbReference>
<dbReference type="EMBL" id="CATNWA010016584">
    <property type="protein sequence ID" value="CAI9593793.1"/>
    <property type="molecule type" value="Genomic_DNA"/>
</dbReference>
<reference evidence="1" key="1">
    <citation type="submission" date="2023-05" db="EMBL/GenBank/DDBJ databases">
        <authorList>
            <person name="Stuckert A."/>
        </authorList>
    </citation>
    <scope>NUCLEOTIDE SEQUENCE</scope>
</reference>
<gene>
    <name evidence="1" type="ORF">SPARVUS_LOCUS11622494</name>
</gene>
<name>A0ABN9FEA9_9NEOB</name>
<dbReference type="Pfam" id="PF08584">
    <property type="entry name" value="Ribonuc_P_40"/>
    <property type="match status" value="1"/>
</dbReference>
<sequence length="360" mass="40897">MLPTLQTCPRHLLVCEKSSFLLEKSRHATLVETHYYNYAVSILLPECGHLPGKLKNAIDGLGNYYLVKELPLHEFITQEFRDTFLKKGLFYALSYNTRIDQDNVAALLPTGKLIISVDKDTYEELGLQGKPSLYSGKKPMRYIVNLDLTDEALSQDGKKHQRVRWAFTEKKPLKFDFLLAWDNAVSEAPTIKTYFSKYVVRECPFKISSAVSKDVLCPVLKSRDRGKEGESFSAVEIFEWLGAVCNNVNCNNQASSFLSSFCCPDPNTLVEKVYVCTITGFITPAKIMQLLQQLREYFDEPKLSQWASLMVNGFADSPVSWKESEHGFFKGGENLYSFVVFNNEDYWLHMAVGTHNGCPP</sequence>
<evidence type="ECO:0000313" key="1">
    <source>
        <dbReference type="EMBL" id="CAI9593793.1"/>
    </source>
</evidence>